<evidence type="ECO:0000313" key="3">
    <source>
        <dbReference type="Proteomes" id="UP000295345"/>
    </source>
</evidence>
<dbReference type="SUPFAM" id="SSF51735">
    <property type="entry name" value="NAD(P)-binding Rossmann-fold domains"/>
    <property type="match status" value="1"/>
</dbReference>
<dbReference type="GO" id="GO:0016491">
    <property type="term" value="F:oxidoreductase activity"/>
    <property type="evidence" value="ECO:0007669"/>
    <property type="project" value="UniProtKB-KW"/>
</dbReference>
<organism evidence="2 3">
    <name type="scientific">Streptomyces hainanensis</name>
    <dbReference type="NCBI Taxonomy" id="402648"/>
    <lineage>
        <taxon>Bacteria</taxon>
        <taxon>Bacillati</taxon>
        <taxon>Actinomycetota</taxon>
        <taxon>Actinomycetes</taxon>
        <taxon>Kitasatosporales</taxon>
        <taxon>Streptomycetaceae</taxon>
        <taxon>Streptomyces</taxon>
    </lineage>
</organism>
<protein>
    <submittedName>
        <fullName evidence="2">SDR family NAD(P)-dependent oxidoreductase</fullName>
    </submittedName>
</protein>
<dbReference type="PANTHER" id="PTHR43157">
    <property type="entry name" value="PHOSPHATIDYLINOSITOL-GLYCAN BIOSYNTHESIS CLASS F PROTEIN-RELATED"/>
    <property type="match status" value="1"/>
</dbReference>
<dbReference type="Proteomes" id="UP000295345">
    <property type="component" value="Unassembled WGS sequence"/>
</dbReference>
<dbReference type="AlphaFoldDB" id="A0A4R4TL83"/>
<reference evidence="2 3" key="1">
    <citation type="submission" date="2019-03" db="EMBL/GenBank/DDBJ databases">
        <title>Draft genome sequences of novel Actinobacteria.</title>
        <authorList>
            <person name="Sahin N."/>
            <person name="Ay H."/>
            <person name="Saygin H."/>
        </authorList>
    </citation>
    <scope>NUCLEOTIDE SEQUENCE [LARGE SCALE GENOMIC DNA]</scope>
    <source>
        <strain evidence="2 3">DSM 41900</strain>
    </source>
</reference>
<name>A0A4R4TL83_9ACTN</name>
<accession>A0A4R4TL83</accession>
<comment type="caution">
    <text evidence="2">The sequence shown here is derived from an EMBL/GenBank/DDBJ whole genome shotgun (WGS) entry which is preliminary data.</text>
</comment>
<dbReference type="OrthoDB" id="3237043at2"/>
<evidence type="ECO:0000256" key="1">
    <source>
        <dbReference type="ARBA" id="ARBA00023002"/>
    </source>
</evidence>
<dbReference type="EMBL" id="SMKI01000056">
    <property type="protein sequence ID" value="TDC77316.1"/>
    <property type="molecule type" value="Genomic_DNA"/>
</dbReference>
<dbReference type="PRINTS" id="PR00081">
    <property type="entry name" value="GDHRDH"/>
</dbReference>
<dbReference type="InterPro" id="IPR002347">
    <property type="entry name" value="SDR_fam"/>
</dbReference>
<evidence type="ECO:0000313" key="2">
    <source>
        <dbReference type="EMBL" id="TDC77316.1"/>
    </source>
</evidence>
<dbReference type="RefSeq" id="WP_132817142.1">
    <property type="nucleotide sequence ID" value="NZ_SMKI01000056.1"/>
</dbReference>
<dbReference type="Gene3D" id="3.40.50.720">
    <property type="entry name" value="NAD(P)-binding Rossmann-like Domain"/>
    <property type="match status" value="1"/>
</dbReference>
<dbReference type="Pfam" id="PF00106">
    <property type="entry name" value="adh_short"/>
    <property type="match status" value="1"/>
</dbReference>
<proteinExistence type="predicted"/>
<dbReference type="PANTHER" id="PTHR43157:SF31">
    <property type="entry name" value="PHOSPHATIDYLINOSITOL-GLYCAN BIOSYNTHESIS CLASS F PROTEIN"/>
    <property type="match status" value="1"/>
</dbReference>
<keyword evidence="1" id="KW-0560">Oxidoreductase</keyword>
<dbReference type="InterPro" id="IPR036291">
    <property type="entry name" value="NAD(P)-bd_dom_sf"/>
</dbReference>
<sequence>MRGRTALVTGSTGGIGRETARGLAALGARVVVVGRDGGRAGAVAAEIGRATGNPAVTACVADLTLLTDVRRLAAEVAARHGRLDVLVNNFGMNPADRALTADGVETAFAANVLTPYVLTTELLPALRAAGGGARVVNVTGGLPDGPIDPTNLQGERRYRGWTFSHYNHTKTALMAMSLALAEEWADDGVTVNVAYPGHAHTPGNRATPARAFPYAYRPLAPLIRLLGPVLLGDLARPARSSVRLAGDPELAGVTGVYVDTRGRRARWPRSVLDEGNRAAVLELCARLAATNGGDREGGAETR</sequence>
<gene>
    <name evidence="2" type="ORF">E1283_07650</name>
</gene>
<keyword evidence="3" id="KW-1185">Reference proteome</keyword>